<dbReference type="Proteomes" id="UP000029120">
    <property type="component" value="Chromosome 6"/>
</dbReference>
<accession>A0A087GMZ4</accession>
<sequence length="38" mass="4416">MISSSSPFFRRWFPSKFLVVVVPVVVVTSIRPRDGRCY</sequence>
<evidence type="ECO:0000313" key="2">
    <source>
        <dbReference type="Proteomes" id="UP000029120"/>
    </source>
</evidence>
<name>A0A087GMZ4_ARAAL</name>
<evidence type="ECO:0000313" key="1">
    <source>
        <dbReference type="EMBL" id="KFK31246.1"/>
    </source>
</evidence>
<dbReference type="AlphaFoldDB" id="A0A087GMZ4"/>
<proteinExistence type="predicted"/>
<gene>
    <name evidence="1" type="ordered locus">AALP_Aa6g087500</name>
</gene>
<organism evidence="1 2">
    <name type="scientific">Arabis alpina</name>
    <name type="common">Alpine rock-cress</name>
    <dbReference type="NCBI Taxonomy" id="50452"/>
    <lineage>
        <taxon>Eukaryota</taxon>
        <taxon>Viridiplantae</taxon>
        <taxon>Streptophyta</taxon>
        <taxon>Embryophyta</taxon>
        <taxon>Tracheophyta</taxon>
        <taxon>Spermatophyta</taxon>
        <taxon>Magnoliopsida</taxon>
        <taxon>eudicotyledons</taxon>
        <taxon>Gunneridae</taxon>
        <taxon>Pentapetalae</taxon>
        <taxon>rosids</taxon>
        <taxon>malvids</taxon>
        <taxon>Brassicales</taxon>
        <taxon>Brassicaceae</taxon>
        <taxon>Arabideae</taxon>
        <taxon>Arabis</taxon>
    </lineage>
</organism>
<keyword evidence="2" id="KW-1185">Reference proteome</keyword>
<reference evidence="2" key="1">
    <citation type="journal article" date="2015" name="Nat. Plants">
        <title>Genome expansion of Arabis alpina linked with retrotransposition and reduced symmetric DNA methylation.</title>
        <authorList>
            <person name="Willing E.M."/>
            <person name="Rawat V."/>
            <person name="Mandakova T."/>
            <person name="Maumus F."/>
            <person name="James G.V."/>
            <person name="Nordstroem K.J."/>
            <person name="Becker C."/>
            <person name="Warthmann N."/>
            <person name="Chica C."/>
            <person name="Szarzynska B."/>
            <person name="Zytnicki M."/>
            <person name="Albani M.C."/>
            <person name="Kiefer C."/>
            <person name="Bergonzi S."/>
            <person name="Castaings L."/>
            <person name="Mateos J.L."/>
            <person name="Berns M.C."/>
            <person name="Bujdoso N."/>
            <person name="Piofczyk T."/>
            <person name="de Lorenzo L."/>
            <person name="Barrero-Sicilia C."/>
            <person name="Mateos I."/>
            <person name="Piednoel M."/>
            <person name="Hagmann J."/>
            <person name="Chen-Min-Tao R."/>
            <person name="Iglesias-Fernandez R."/>
            <person name="Schuster S.C."/>
            <person name="Alonso-Blanco C."/>
            <person name="Roudier F."/>
            <person name="Carbonero P."/>
            <person name="Paz-Ares J."/>
            <person name="Davis S.J."/>
            <person name="Pecinka A."/>
            <person name="Quesneville H."/>
            <person name="Colot V."/>
            <person name="Lysak M.A."/>
            <person name="Weigel D."/>
            <person name="Coupland G."/>
            <person name="Schneeberger K."/>
        </authorList>
    </citation>
    <scope>NUCLEOTIDE SEQUENCE [LARGE SCALE GENOMIC DNA]</scope>
    <source>
        <strain evidence="2">cv. Pajares</strain>
    </source>
</reference>
<dbReference type="EMBL" id="CM002874">
    <property type="protein sequence ID" value="KFK31246.1"/>
    <property type="molecule type" value="Genomic_DNA"/>
</dbReference>
<dbReference type="Gramene" id="KFK31246">
    <property type="protein sequence ID" value="KFK31246"/>
    <property type="gene ID" value="AALP_AA6G087500"/>
</dbReference>
<protein>
    <submittedName>
        <fullName evidence="1">Uncharacterized protein</fullName>
    </submittedName>
</protein>